<evidence type="ECO:0000313" key="2">
    <source>
        <dbReference type="Proteomes" id="UP001434883"/>
    </source>
</evidence>
<keyword evidence="2" id="KW-1185">Reference proteome</keyword>
<dbReference type="Proteomes" id="UP001434883">
    <property type="component" value="Unassembled WGS sequence"/>
</dbReference>
<organism evidence="1 2">
    <name type="scientific">Xenoophorus captivus</name>
    <dbReference type="NCBI Taxonomy" id="1517983"/>
    <lineage>
        <taxon>Eukaryota</taxon>
        <taxon>Metazoa</taxon>
        <taxon>Chordata</taxon>
        <taxon>Craniata</taxon>
        <taxon>Vertebrata</taxon>
        <taxon>Euteleostomi</taxon>
        <taxon>Actinopterygii</taxon>
        <taxon>Neopterygii</taxon>
        <taxon>Teleostei</taxon>
        <taxon>Neoteleostei</taxon>
        <taxon>Acanthomorphata</taxon>
        <taxon>Ovalentaria</taxon>
        <taxon>Atherinomorphae</taxon>
        <taxon>Cyprinodontiformes</taxon>
        <taxon>Goodeidae</taxon>
        <taxon>Xenoophorus</taxon>
    </lineage>
</organism>
<dbReference type="EMBL" id="JAHRIN010008535">
    <property type="protein sequence ID" value="MEQ2193549.1"/>
    <property type="molecule type" value="Genomic_DNA"/>
</dbReference>
<protein>
    <submittedName>
        <fullName evidence="1">Uncharacterized protein</fullName>
    </submittedName>
</protein>
<gene>
    <name evidence="1" type="ORF">XENOCAPTIV_003120</name>
</gene>
<feature type="non-terminal residue" evidence="1">
    <location>
        <position position="1"/>
    </location>
</feature>
<evidence type="ECO:0000313" key="1">
    <source>
        <dbReference type="EMBL" id="MEQ2193549.1"/>
    </source>
</evidence>
<sequence length="77" mass="8881">QALVCSWYVKCFAEDTWNQYVFLYSGVIIPISSGHQINRHRSIYILNHWPLSGEQVVWICLPADLRTLDSTLLTQGD</sequence>
<proteinExistence type="predicted"/>
<comment type="caution">
    <text evidence="1">The sequence shown here is derived from an EMBL/GenBank/DDBJ whole genome shotgun (WGS) entry which is preliminary data.</text>
</comment>
<accession>A0ABV0QCL5</accession>
<name>A0ABV0QCL5_9TELE</name>
<reference evidence="1 2" key="1">
    <citation type="submission" date="2021-06" db="EMBL/GenBank/DDBJ databases">
        <authorList>
            <person name="Palmer J.M."/>
        </authorList>
    </citation>
    <scope>NUCLEOTIDE SEQUENCE [LARGE SCALE GENOMIC DNA]</scope>
    <source>
        <strain evidence="1 2">XC_2019</strain>
        <tissue evidence="1">Muscle</tissue>
    </source>
</reference>